<dbReference type="InterPro" id="IPR052922">
    <property type="entry name" value="Cytidylate_Kinase-2"/>
</dbReference>
<keyword evidence="2" id="KW-1185">Reference proteome</keyword>
<dbReference type="InterPro" id="IPR027417">
    <property type="entry name" value="P-loop_NTPase"/>
</dbReference>
<dbReference type="PANTHER" id="PTHR37816:SF1">
    <property type="entry name" value="TOXIN"/>
    <property type="match status" value="1"/>
</dbReference>
<dbReference type="Proteomes" id="UP000589620">
    <property type="component" value="Unassembled WGS sequence"/>
</dbReference>
<reference evidence="1 2" key="1">
    <citation type="submission" date="2020-07" db="EMBL/GenBank/DDBJ databases">
        <title>Sequencing the genomes of 1000 actinobacteria strains.</title>
        <authorList>
            <person name="Klenk H.-P."/>
        </authorList>
    </citation>
    <scope>NUCLEOTIDE SEQUENCE [LARGE SCALE GENOMIC DNA]</scope>
    <source>
        <strain evidence="1 2">DSM 23871</strain>
    </source>
</reference>
<dbReference type="EMBL" id="JACCBJ010000001">
    <property type="protein sequence ID" value="NYD74009.1"/>
    <property type="molecule type" value="Genomic_DNA"/>
</dbReference>
<gene>
    <name evidence="1" type="ORF">BJ963_001528</name>
</gene>
<evidence type="ECO:0000313" key="1">
    <source>
        <dbReference type="EMBL" id="NYD74009.1"/>
    </source>
</evidence>
<dbReference type="SUPFAM" id="SSF52540">
    <property type="entry name" value="P-loop containing nucleoside triphosphate hydrolases"/>
    <property type="match status" value="1"/>
</dbReference>
<dbReference type="GO" id="GO:0016301">
    <property type="term" value="F:kinase activity"/>
    <property type="evidence" value="ECO:0007669"/>
    <property type="project" value="UniProtKB-KW"/>
</dbReference>
<sequence>MLSYADALPERPRRVLVAGVSGSGKTTLAGRIAQLTGGPHTEIDGLFHGPGWEPRPEFADDVRAFTAADAWTTEWQYSAVRDLLAQRADLLVWLDLPFVRVTLPRVVHRTLRRRIHGKELWNGNREPPLRTIFRDPEHIIRWSISTRNAYAERVPAAERAYPHLTVVRLRSTREVERWLAGPLRAATAANSS</sequence>
<evidence type="ECO:0000313" key="2">
    <source>
        <dbReference type="Proteomes" id="UP000589620"/>
    </source>
</evidence>
<dbReference type="RefSeq" id="WP_343037242.1">
    <property type="nucleotide sequence ID" value="NZ_BAAAPX010000001.1"/>
</dbReference>
<name>A0A852SY29_9MICO</name>
<keyword evidence="1" id="KW-0808">Transferase</keyword>
<dbReference type="AlphaFoldDB" id="A0A852SY29"/>
<organism evidence="1 2">
    <name type="scientific">Leifsonia soli</name>
    <dbReference type="NCBI Taxonomy" id="582665"/>
    <lineage>
        <taxon>Bacteria</taxon>
        <taxon>Bacillati</taxon>
        <taxon>Actinomycetota</taxon>
        <taxon>Actinomycetes</taxon>
        <taxon>Micrococcales</taxon>
        <taxon>Microbacteriaceae</taxon>
        <taxon>Leifsonia</taxon>
    </lineage>
</organism>
<protein>
    <submittedName>
        <fullName evidence="1">Adenylate kinase family enzyme</fullName>
    </submittedName>
</protein>
<dbReference type="Gene3D" id="3.40.50.300">
    <property type="entry name" value="P-loop containing nucleotide triphosphate hydrolases"/>
    <property type="match status" value="1"/>
</dbReference>
<keyword evidence="1" id="KW-0418">Kinase</keyword>
<dbReference type="PANTHER" id="PTHR37816">
    <property type="entry name" value="YALI0E33011P"/>
    <property type="match status" value="1"/>
</dbReference>
<comment type="caution">
    <text evidence="1">The sequence shown here is derived from an EMBL/GenBank/DDBJ whole genome shotgun (WGS) entry which is preliminary data.</text>
</comment>
<accession>A0A852SY29</accession>
<proteinExistence type="predicted"/>